<dbReference type="AlphaFoldDB" id="A0AAW1V0F2"/>
<evidence type="ECO:0000313" key="1">
    <source>
        <dbReference type="EMBL" id="KAK9888799.1"/>
    </source>
</evidence>
<name>A0AAW1V0F2_9CUCU</name>
<dbReference type="EMBL" id="JARQZJ010000121">
    <property type="protein sequence ID" value="KAK9888799.1"/>
    <property type="molecule type" value="Genomic_DNA"/>
</dbReference>
<reference evidence="1 2" key="1">
    <citation type="submission" date="2023-03" db="EMBL/GenBank/DDBJ databases">
        <title>Genome insight into feeding habits of ladybird beetles.</title>
        <authorList>
            <person name="Li H.-S."/>
            <person name="Huang Y.-H."/>
            <person name="Pang H."/>
        </authorList>
    </citation>
    <scope>NUCLEOTIDE SEQUENCE [LARGE SCALE GENOMIC DNA]</scope>
    <source>
        <strain evidence="1">SYSU_2023b</strain>
        <tissue evidence="1">Whole body</tissue>
    </source>
</reference>
<keyword evidence="2" id="KW-1185">Reference proteome</keyword>
<gene>
    <name evidence="1" type="ORF">WA026_001021</name>
</gene>
<proteinExistence type="predicted"/>
<sequence length="53" mass="6137">MDSFPLLSIEDSWQVDELDVQIFAQRTKSAIIVGIEEQTRHGRTRPLEHRGDD</sequence>
<organism evidence="1 2">
    <name type="scientific">Henosepilachna vigintioctopunctata</name>
    <dbReference type="NCBI Taxonomy" id="420089"/>
    <lineage>
        <taxon>Eukaryota</taxon>
        <taxon>Metazoa</taxon>
        <taxon>Ecdysozoa</taxon>
        <taxon>Arthropoda</taxon>
        <taxon>Hexapoda</taxon>
        <taxon>Insecta</taxon>
        <taxon>Pterygota</taxon>
        <taxon>Neoptera</taxon>
        <taxon>Endopterygota</taxon>
        <taxon>Coleoptera</taxon>
        <taxon>Polyphaga</taxon>
        <taxon>Cucujiformia</taxon>
        <taxon>Coccinelloidea</taxon>
        <taxon>Coccinellidae</taxon>
        <taxon>Epilachninae</taxon>
        <taxon>Epilachnini</taxon>
        <taxon>Henosepilachna</taxon>
    </lineage>
</organism>
<protein>
    <submittedName>
        <fullName evidence="1">Uncharacterized protein</fullName>
    </submittedName>
</protein>
<comment type="caution">
    <text evidence="1">The sequence shown here is derived from an EMBL/GenBank/DDBJ whole genome shotgun (WGS) entry which is preliminary data.</text>
</comment>
<evidence type="ECO:0000313" key="2">
    <source>
        <dbReference type="Proteomes" id="UP001431783"/>
    </source>
</evidence>
<dbReference type="Proteomes" id="UP001431783">
    <property type="component" value="Unassembled WGS sequence"/>
</dbReference>
<feature type="non-terminal residue" evidence="1">
    <location>
        <position position="53"/>
    </location>
</feature>
<accession>A0AAW1V0F2</accession>